<dbReference type="Gene3D" id="6.10.280.50">
    <property type="match status" value="1"/>
</dbReference>
<name>A0A4R5UPV4_9RHOB</name>
<comment type="caution">
    <text evidence="1">The sequence shown here is derived from an EMBL/GenBank/DDBJ whole genome shotgun (WGS) entry which is preliminary data.</text>
</comment>
<sequence>MTHTPHELAEEFPEQAAMISELKQSDAHFAKLADEYHEINRAVHRAETNVEPVEELAEVEMRKARAALKDQIWAILSKA</sequence>
<gene>
    <name evidence="1" type="ORF">E1832_20385</name>
</gene>
<dbReference type="RefSeq" id="WP_133361629.1">
    <property type="nucleotide sequence ID" value="NZ_SMUV01000074.1"/>
</dbReference>
<keyword evidence="2" id="KW-1185">Reference proteome</keyword>
<accession>A0A4R5UPV4</accession>
<evidence type="ECO:0000313" key="1">
    <source>
        <dbReference type="EMBL" id="TDK41059.1"/>
    </source>
</evidence>
<evidence type="ECO:0000313" key="2">
    <source>
        <dbReference type="Proteomes" id="UP000295301"/>
    </source>
</evidence>
<organism evidence="1 2">
    <name type="scientific">Antarcticimicrobium luteum</name>
    <dbReference type="NCBI Taxonomy" id="2547397"/>
    <lineage>
        <taxon>Bacteria</taxon>
        <taxon>Pseudomonadati</taxon>
        <taxon>Pseudomonadota</taxon>
        <taxon>Alphaproteobacteria</taxon>
        <taxon>Rhodobacterales</taxon>
        <taxon>Paracoccaceae</taxon>
        <taxon>Antarcticimicrobium</taxon>
    </lineage>
</organism>
<dbReference type="Proteomes" id="UP000295301">
    <property type="component" value="Unassembled WGS sequence"/>
</dbReference>
<dbReference type="AlphaFoldDB" id="A0A4R5UPV4"/>
<proteinExistence type="predicted"/>
<reference evidence="1 2" key="1">
    <citation type="submission" date="2019-03" db="EMBL/GenBank/DDBJ databases">
        <title>Ruegeria lutea sp. nov., a novel strain, isolated from marine sediment, the Masan Bay, South Korea.</title>
        <authorList>
            <person name="Kim J."/>
            <person name="Kim D.-Y."/>
            <person name="Lee S.-S."/>
        </authorList>
    </citation>
    <scope>NUCLEOTIDE SEQUENCE [LARGE SCALE GENOMIC DNA]</scope>
    <source>
        <strain evidence="1 2">318-1</strain>
    </source>
</reference>
<dbReference type="InterPro" id="IPR038444">
    <property type="entry name" value="DUF465_sf"/>
</dbReference>
<dbReference type="EMBL" id="SMUV01000074">
    <property type="protein sequence ID" value="TDK41059.1"/>
    <property type="molecule type" value="Genomic_DNA"/>
</dbReference>
<protein>
    <submittedName>
        <fullName evidence="1">DUF465 domain-containing protein</fullName>
    </submittedName>
</protein>
<dbReference type="Pfam" id="PF04325">
    <property type="entry name" value="DUF465"/>
    <property type="match status" value="1"/>
</dbReference>
<dbReference type="InterPro" id="IPR007420">
    <property type="entry name" value="DUF465"/>
</dbReference>
<dbReference type="OrthoDB" id="1263265at2"/>